<dbReference type="GeneID" id="134291626"/>
<keyword evidence="3" id="KW-1185">Reference proteome</keyword>
<accession>A0ABM1YAK6</accession>
<evidence type="ECO:0000313" key="3">
    <source>
        <dbReference type="Proteomes" id="UP000069940"/>
    </source>
</evidence>
<sequence length="306" mass="35704">MIRMKMILVVWFSCAVADYMEEREFIPSASMDTEDGWRVMQNPLVNTEQLPESDPQLYFMAPNLEKHSNDIGKDFLNNDEEFRIHVDDSKDANNKADFLHTDSLPVASSLIAAAPSKIKKEIPESPLRIVKPPKSFEQNAMRKPSVIRHNELYVPYLPQKLIREPLMDRIPYYDMLPQNSYQSLSHSEDPIYLPSYDFQTTPKILPYRQMPIFDNSVEYYEIDKNARPIILKEEISYENTPFVPHRFPFMPQKINFLSGNMFPKPYFKPLPISVKARKIVRSPKRSIVSFGRSSRGIPIVRGRFRV</sequence>
<evidence type="ECO:0008006" key="4">
    <source>
        <dbReference type="Google" id="ProtNLM"/>
    </source>
</evidence>
<protein>
    <recommendedName>
        <fullName evidence="4">Secreted protein</fullName>
    </recommendedName>
</protein>
<dbReference type="Proteomes" id="UP000069940">
    <property type="component" value="Unassembled WGS sequence"/>
</dbReference>
<feature type="chain" id="PRO_5046569851" description="Secreted protein" evidence="1">
    <location>
        <begin position="18"/>
        <end position="306"/>
    </location>
</feature>
<keyword evidence="1" id="KW-0732">Signal</keyword>
<dbReference type="EnsemblMetazoa" id="AALFPA23_007365.R9764">
    <property type="protein sequence ID" value="AALFPA23_007365.P9764"/>
    <property type="gene ID" value="AALFPA23_007365"/>
</dbReference>
<organism evidence="2 3">
    <name type="scientific">Aedes albopictus</name>
    <name type="common">Asian tiger mosquito</name>
    <name type="synonym">Stegomyia albopicta</name>
    <dbReference type="NCBI Taxonomy" id="7160"/>
    <lineage>
        <taxon>Eukaryota</taxon>
        <taxon>Metazoa</taxon>
        <taxon>Ecdysozoa</taxon>
        <taxon>Arthropoda</taxon>
        <taxon>Hexapoda</taxon>
        <taxon>Insecta</taxon>
        <taxon>Pterygota</taxon>
        <taxon>Neoptera</taxon>
        <taxon>Endopterygota</taxon>
        <taxon>Diptera</taxon>
        <taxon>Nematocera</taxon>
        <taxon>Culicoidea</taxon>
        <taxon>Culicidae</taxon>
        <taxon>Culicinae</taxon>
        <taxon>Aedini</taxon>
        <taxon>Aedes</taxon>
        <taxon>Stegomyia</taxon>
    </lineage>
</organism>
<reference evidence="3" key="1">
    <citation type="journal article" date="2015" name="Proc. Natl. Acad. Sci. U.S.A.">
        <title>Genome sequence of the Asian Tiger mosquito, Aedes albopictus, reveals insights into its biology, genetics, and evolution.</title>
        <authorList>
            <person name="Chen X.G."/>
            <person name="Jiang X."/>
            <person name="Gu J."/>
            <person name="Xu M."/>
            <person name="Wu Y."/>
            <person name="Deng Y."/>
            <person name="Zhang C."/>
            <person name="Bonizzoni M."/>
            <person name="Dermauw W."/>
            <person name="Vontas J."/>
            <person name="Armbruster P."/>
            <person name="Huang X."/>
            <person name="Yang Y."/>
            <person name="Zhang H."/>
            <person name="He W."/>
            <person name="Peng H."/>
            <person name="Liu Y."/>
            <person name="Wu K."/>
            <person name="Chen J."/>
            <person name="Lirakis M."/>
            <person name="Topalis P."/>
            <person name="Van Leeuwen T."/>
            <person name="Hall A.B."/>
            <person name="Jiang X."/>
            <person name="Thorpe C."/>
            <person name="Mueller R.L."/>
            <person name="Sun C."/>
            <person name="Waterhouse R.M."/>
            <person name="Yan G."/>
            <person name="Tu Z.J."/>
            <person name="Fang X."/>
            <person name="James A.A."/>
        </authorList>
    </citation>
    <scope>NUCLEOTIDE SEQUENCE [LARGE SCALE GENOMIC DNA]</scope>
    <source>
        <strain evidence="3">Foshan</strain>
    </source>
</reference>
<feature type="signal peptide" evidence="1">
    <location>
        <begin position="1"/>
        <end position="17"/>
    </location>
</feature>
<evidence type="ECO:0000256" key="1">
    <source>
        <dbReference type="SAM" id="SignalP"/>
    </source>
</evidence>
<reference evidence="2" key="2">
    <citation type="submission" date="2025-05" db="UniProtKB">
        <authorList>
            <consortium name="EnsemblMetazoa"/>
        </authorList>
    </citation>
    <scope>IDENTIFICATION</scope>
    <source>
        <strain evidence="2">Foshan</strain>
    </source>
</reference>
<evidence type="ECO:0000313" key="2">
    <source>
        <dbReference type="EnsemblMetazoa" id="AALFPA23_007365.P9764"/>
    </source>
</evidence>
<dbReference type="RefSeq" id="XP_062715594.1">
    <property type="nucleotide sequence ID" value="XM_062859610.1"/>
</dbReference>
<proteinExistence type="predicted"/>
<name>A0ABM1YAK6_AEDAL</name>